<protein>
    <recommendedName>
        <fullName evidence="3">Transcriptional regulator</fullName>
    </recommendedName>
</protein>
<comment type="caution">
    <text evidence="1">The sequence shown here is derived from an EMBL/GenBank/DDBJ whole genome shotgun (WGS) entry which is preliminary data.</text>
</comment>
<sequence length="733" mass="83245">MNKSKKEREKLMETITQTNRTILFSEINPEKLNLLTLIGDVRGKTSLDDDKIKEINEMLLVESFAEFLEKFAPVVYSWCDAKTGSIQYSLVKPENIPDNCITEIPLNEMNDLLNMLITLQGAKGAMGVANVDFKFSNVLDMISPKKIMEDIRQVRKEIQYTYGKYMELDEEDPKRLDMGDQLNFQFEQASHNYNNVLAMLPLAIEDIKTRLLLGSGESAQGGQEFKAGLLSMGDDGELKILEMKQEEGTQLAVVDDHINSSLVQTFRDDYDALNDTPSDYVRELVVRTFCPLTSTVESSVDRELEVRNYNTYLEFYKKSKDDFVKAVKPLIEKILGVKAFFDQYQVKEKGMQPKLLITNIPLEMLVKSSNLPRLLTYLNTTNDKNEFENTLWFGIVPDVELNQSGGGKLQRMRFAGNQKVKKPGTNSMESLATLMNAITPYKITTFFSFSTGEESTFSYVATEGIGIFKDKCTPLMKKEYSEFVVPCIPNVTIIPKDKSGLILDNRMVIDEEGNVALSQEKEDIMKMWIEGVYIGAAYGAAGIAASWQCPEYLKQRFPNTSMEYPGVRYDIEADDNALLVTTSMTKEISGFTNAIKNSINNTGFGFVFTSDNAQHKGRDIRNIMVYKARNLLSNGTEFEPIYKTLVVTYIERMLRFYSGDFKQDKILKFFSNNPSSQKSKWDANRQYVNSLLQDGDELDFNIDEKNGICNVQLTFSNTTRNLKVELTRKGQSA</sequence>
<evidence type="ECO:0000313" key="2">
    <source>
        <dbReference type="Proteomes" id="UP001419084"/>
    </source>
</evidence>
<evidence type="ECO:0008006" key="3">
    <source>
        <dbReference type="Google" id="ProtNLM"/>
    </source>
</evidence>
<dbReference type="Proteomes" id="UP001419084">
    <property type="component" value="Unassembled WGS sequence"/>
</dbReference>
<accession>A0ABQ5M5I2</accession>
<dbReference type="EMBL" id="BRPJ01000031">
    <property type="protein sequence ID" value="GLB29780.1"/>
    <property type="molecule type" value="Genomic_DNA"/>
</dbReference>
<evidence type="ECO:0000313" key="1">
    <source>
        <dbReference type="EMBL" id="GLB29780.1"/>
    </source>
</evidence>
<reference evidence="1 2" key="1">
    <citation type="journal article" date="2024" name="Int. J. Syst. Evol. Microbiol.">
        <title>Lacrimispora brassicae sp. nov. isolated from fermented cabbage, and proposal of Clostridium indicum Gundawar et al. 2019 and Clostridium methoxybenzovorans Mechichi et al. 1999 as heterotypic synonyms of Lacrimispora amygdalina (Parshina et al. 2003) Haas and Blanchard 2020 and Lacrimispora indolis (McClung and McCoy 1957) Haas and Blanchard 2020, respectively.</title>
        <authorList>
            <person name="Kobayashi H."/>
            <person name="Tanizawa Y."/>
            <person name="Sakamoto M."/>
            <person name="Ohkuma M."/>
            <person name="Tohno M."/>
        </authorList>
    </citation>
    <scope>NUCLEOTIDE SEQUENCE [LARGE SCALE GENOMIC DNA]</scope>
    <source>
        <strain evidence="1 2">DSM 12857</strain>
    </source>
</reference>
<name>A0ABQ5M5I2_9FIRM</name>
<proteinExistence type="predicted"/>
<keyword evidence="2" id="KW-1185">Reference proteome</keyword>
<organism evidence="1 2">
    <name type="scientific">Lacrimispora amygdalina</name>
    <dbReference type="NCBI Taxonomy" id="253257"/>
    <lineage>
        <taxon>Bacteria</taxon>
        <taxon>Bacillati</taxon>
        <taxon>Bacillota</taxon>
        <taxon>Clostridia</taxon>
        <taxon>Lachnospirales</taxon>
        <taxon>Lachnospiraceae</taxon>
        <taxon>Lacrimispora</taxon>
    </lineage>
</organism>
<gene>
    <name evidence="1" type="ORF">LAD12857_17030</name>
</gene>